<dbReference type="SUPFAM" id="SSF52540">
    <property type="entry name" value="P-loop containing nucleoside triphosphate hydrolases"/>
    <property type="match status" value="2"/>
</dbReference>
<dbReference type="InterPro" id="IPR018368">
    <property type="entry name" value="ClpA/B_CS1"/>
</dbReference>
<evidence type="ECO:0000256" key="1">
    <source>
        <dbReference type="ARBA" id="ARBA00022737"/>
    </source>
</evidence>
<feature type="compositionally biased region" description="Polar residues" evidence="8">
    <location>
        <begin position="151"/>
        <end position="165"/>
    </location>
</feature>
<dbReference type="PROSITE" id="PS00871">
    <property type="entry name" value="CLPAB_2"/>
    <property type="match status" value="1"/>
</dbReference>
<dbReference type="InterPro" id="IPR019489">
    <property type="entry name" value="Clp_ATPase_C"/>
</dbReference>
<dbReference type="InterPro" id="IPR041546">
    <property type="entry name" value="ClpA/ClpB_AAA_lid"/>
</dbReference>
<feature type="region of interest" description="Disordered" evidence="8">
    <location>
        <begin position="145"/>
        <end position="172"/>
    </location>
</feature>
<evidence type="ECO:0000256" key="2">
    <source>
        <dbReference type="ARBA" id="ARBA00022741"/>
    </source>
</evidence>
<dbReference type="PROSITE" id="PS51903">
    <property type="entry name" value="CLP_R"/>
    <property type="match status" value="1"/>
</dbReference>
<evidence type="ECO:0000256" key="6">
    <source>
        <dbReference type="PROSITE-ProRule" id="PRU01251"/>
    </source>
</evidence>
<dbReference type="Pfam" id="PF00004">
    <property type="entry name" value="AAA"/>
    <property type="match status" value="1"/>
</dbReference>
<comment type="similarity">
    <text evidence="7">Belongs to the ClpA/ClpB family.</text>
</comment>
<sequence length="844" mass="94138">MKKKYTNNAAKALELAKKFASDFHHYSISSAHILLGVYEVQSGIGFAALSRQLPDFAELLEETEMIMGYGNYATTSASDYVFSPKSRVLLALANKEAENLDSDKIGTEHLLLAILAEPILATRILENLSVDINRLRKDIYRMLGKRPPVQQRRSNNKSAMLNGNKQKPEKKSVLEGLTKDLTAMARDGQLDKVVGRKFEVRRLLQVLSRRTKNNPVLVGEPGVGKTAIAEAVALMIAEGNVPHNLAKKRLLSLDMGSLVAGTKYRGEFEDRVKNMIAEIEEDGDVLLFIDELHTLIGAGGAEGAIDASNLLKPALARGTVQVIGATTLNEYQKYIEKDAALERRFAKVQVEEPSETETEAILMGIKEAYEDYHQVTITDEAIEAAVKFSERYISDRFLPDKAIDLMDEAAATKRLDYDVNHQNQTTNPASLEQQMETLEAEKLDAIQQQDYSKAGELHAKQMELSKQMSNEADDDTEKDQNAELAINSEDVAKVVSMWTQIPVSQMQLSETKQLVHLADDLHHRVKGQDEAVDAVTRAVKRSRSGIKNPNRPIGSFLFLGPTGVGKTELAKALAEQLFGSEKQLLRIDMSEYMEKYSVSRLVGSAPGYVGYDEGGQLTEKVRQHPYSVILFDEIEKAHPDVFNILLQIFDDGYVTDSKGRHVDFRNTVLIMTSNLGATALRDEKAVGFGATDVTDDYEAMNKRIRAEVKQTFKPEFINRVDEMIVFHSLQPEQIEEIVQKFIDNLVNQLAEKAIDLRVTAAAKREIANIGFSKEYGARPLRRVIQNQIEDPLSEWLIDGIISANDRVTVGVSKGQLYLKVVREDGTEYKEDVETMQKAEATLGV</sequence>
<keyword evidence="4 7" id="KW-0143">Chaperone</keyword>
<dbReference type="PANTHER" id="PTHR11638">
    <property type="entry name" value="ATP-DEPENDENT CLP PROTEASE"/>
    <property type="match status" value="1"/>
</dbReference>
<dbReference type="InterPro" id="IPR003593">
    <property type="entry name" value="AAA+_ATPase"/>
</dbReference>
<evidence type="ECO:0000259" key="9">
    <source>
        <dbReference type="PROSITE" id="PS51903"/>
    </source>
</evidence>
<dbReference type="SMART" id="SM01086">
    <property type="entry name" value="ClpB_D2-small"/>
    <property type="match status" value="1"/>
</dbReference>
<evidence type="ECO:0000256" key="8">
    <source>
        <dbReference type="SAM" id="MobiDB-lite"/>
    </source>
</evidence>
<evidence type="ECO:0000313" key="11">
    <source>
        <dbReference type="Proteomes" id="UP000243884"/>
    </source>
</evidence>
<dbReference type="SUPFAM" id="SSF81923">
    <property type="entry name" value="Double Clp-N motif"/>
    <property type="match status" value="1"/>
</dbReference>
<dbReference type="EMBL" id="FWXK01000004">
    <property type="protein sequence ID" value="SMC40032.1"/>
    <property type="molecule type" value="Genomic_DNA"/>
</dbReference>
<accession>A0A1W1YVC3</accession>
<dbReference type="InterPro" id="IPR050130">
    <property type="entry name" value="ClpA_ClpB"/>
</dbReference>
<keyword evidence="3 7" id="KW-0067">ATP-binding</keyword>
<feature type="domain" description="Clp R" evidence="9">
    <location>
        <begin position="1"/>
        <end position="145"/>
    </location>
</feature>
<dbReference type="FunFam" id="3.40.50.300:FF:000010">
    <property type="entry name" value="Chaperone clpB 1, putative"/>
    <property type="match status" value="1"/>
</dbReference>
<dbReference type="CDD" id="cd19499">
    <property type="entry name" value="RecA-like_ClpB_Hsp104-like"/>
    <property type="match status" value="1"/>
</dbReference>
<dbReference type="Proteomes" id="UP000243884">
    <property type="component" value="Unassembled WGS sequence"/>
</dbReference>
<keyword evidence="2 7" id="KW-0547">Nucleotide-binding</keyword>
<dbReference type="InterPro" id="IPR003959">
    <property type="entry name" value="ATPase_AAA_core"/>
</dbReference>
<evidence type="ECO:0000256" key="7">
    <source>
        <dbReference type="RuleBase" id="RU004432"/>
    </source>
</evidence>
<evidence type="ECO:0000256" key="4">
    <source>
        <dbReference type="ARBA" id="ARBA00023186"/>
    </source>
</evidence>
<dbReference type="InterPro" id="IPR036628">
    <property type="entry name" value="Clp_N_dom_sf"/>
</dbReference>
<dbReference type="GO" id="GO:0006508">
    <property type="term" value="P:proteolysis"/>
    <property type="evidence" value="ECO:0007669"/>
    <property type="project" value="UniProtKB-KW"/>
</dbReference>
<dbReference type="AlphaFoldDB" id="A0A1W1YVC3"/>
<keyword evidence="1 6" id="KW-0677">Repeat</keyword>
<dbReference type="InterPro" id="IPR001270">
    <property type="entry name" value="ClpA/B"/>
</dbReference>
<dbReference type="GO" id="GO:0005737">
    <property type="term" value="C:cytoplasm"/>
    <property type="evidence" value="ECO:0007669"/>
    <property type="project" value="TreeGrafter"/>
</dbReference>
<keyword evidence="10" id="KW-0378">Hydrolase</keyword>
<dbReference type="InterPro" id="IPR004176">
    <property type="entry name" value="Clp_R_N"/>
</dbReference>
<dbReference type="PANTHER" id="PTHR11638:SF18">
    <property type="entry name" value="HEAT SHOCK PROTEIN 104"/>
    <property type="match status" value="1"/>
</dbReference>
<evidence type="ECO:0000256" key="5">
    <source>
        <dbReference type="ARBA" id="ARBA00025613"/>
    </source>
</evidence>
<dbReference type="PROSITE" id="PS00870">
    <property type="entry name" value="CLPAB_1"/>
    <property type="match status" value="1"/>
</dbReference>
<dbReference type="FunFam" id="3.40.50.300:FF:000025">
    <property type="entry name" value="ATP-dependent Clp protease subunit"/>
    <property type="match status" value="1"/>
</dbReference>
<dbReference type="RefSeq" id="WP_084099073.1">
    <property type="nucleotide sequence ID" value="NZ_FWXK01000004.1"/>
</dbReference>
<organism evidence="10 11">
    <name type="scientific">Aerococcus suis</name>
    <dbReference type="NCBI Taxonomy" id="371602"/>
    <lineage>
        <taxon>Bacteria</taxon>
        <taxon>Bacillati</taxon>
        <taxon>Bacillota</taxon>
        <taxon>Bacilli</taxon>
        <taxon>Lactobacillales</taxon>
        <taxon>Aerococcaceae</taxon>
        <taxon>Aerococcus</taxon>
    </lineage>
</organism>
<dbReference type="Pfam" id="PF17871">
    <property type="entry name" value="AAA_lid_9"/>
    <property type="match status" value="1"/>
</dbReference>
<evidence type="ECO:0000313" key="10">
    <source>
        <dbReference type="EMBL" id="SMC40032.1"/>
    </source>
</evidence>
<dbReference type="GO" id="GO:0016887">
    <property type="term" value="F:ATP hydrolysis activity"/>
    <property type="evidence" value="ECO:0007669"/>
    <property type="project" value="InterPro"/>
</dbReference>
<evidence type="ECO:0000256" key="3">
    <source>
        <dbReference type="ARBA" id="ARBA00022840"/>
    </source>
</evidence>
<dbReference type="Gene3D" id="1.10.8.60">
    <property type="match status" value="2"/>
</dbReference>
<keyword evidence="11" id="KW-1185">Reference proteome</keyword>
<dbReference type="Pfam" id="PF07724">
    <property type="entry name" value="AAA_2"/>
    <property type="match status" value="1"/>
</dbReference>
<gene>
    <name evidence="10" type="ORF">SAMN04487984_0929</name>
</gene>
<dbReference type="Gene3D" id="3.40.50.300">
    <property type="entry name" value="P-loop containing nucleotide triphosphate hydrolases"/>
    <property type="match status" value="2"/>
</dbReference>
<dbReference type="GO" id="GO:0034605">
    <property type="term" value="P:cellular response to heat"/>
    <property type="evidence" value="ECO:0007669"/>
    <property type="project" value="TreeGrafter"/>
</dbReference>
<dbReference type="PRINTS" id="PR00300">
    <property type="entry name" value="CLPPROTEASEA"/>
</dbReference>
<comment type="function">
    <text evidence="5">Part of a stress-induced multi-chaperone system, it is involved in the recovery of the cell from heat-induced damage, in cooperation with DnaK, DnaJ and GrpE. Acts before DnaK, in the processing of protein aggregates. Protein binding stimulates the ATPase activity; ATP hydrolysis unfolds the denatured protein aggregates, which probably helps expose new hydrophobic binding sites on the surface of ClpB-bound aggregates, contributing to the solubilization and refolding of denatured protein aggregates by DnaK.</text>
</comment>
<proteinExistence type="inferred from homology"/>
<dbReference type="InterPro" id="IPR028299">
    <property type="entry name" value="ClpA/B_CS2"/>
</dbReference>
<dbReference type="InterPro" id="IPR027417">
    <property type="entry name" value="P-loop_NTPase"/>
</dbReference>
<dbReference type="Gene3D" id="4.10.860.10">
    <property type="entry name" value="UVR domain"/>
    <property type="match status" value="1"/>
</dbReference>
<keyword evidence="10" id="KW-0645">Protease</keyword>
<dbReference type="SMART" id="SM00382">
    <property type="entry name" value="AAA"/>
    <property type="match status" value="2"/>
</dbReference>
<reference evidence="11" key="1">
    <citation type="submission" date="2017-04" db="EMBL/GenBank/DDBJ databases">
        <authorList>
            <person name="Varghese N."/>
            <person name="Submissions S."/>
        </authorList>
    </citation>
    <scope>NUCLEOTIDE SEQUENCE [LARGE SCALE GENOMIC DNA]</scope>
    <source>
        <strain evidence="11">DSM 21500</strain>
    </source>
</reference>
<dbReference type="Pfam" id="PF02861">
    <property type="entry name" value="Clp_N"/>
    <property type="match status" value="1"/>
</dbReference>
<dbReference type="GO" id="GO:0008233">
    <property type="term" value="F:peptidase activity"/>
    <property type="evidence" value="ECO:0007669"/>
    <property type="project" value="UniProtKB-KW"/>
</dbReference>
<dbReference type="GO" id="GO:0005524">
    <property type="term" value="F:ATP binding"/>
    <property type="evidence" value="ECO:0007669"/>
    <property type="project" value="UniProtKB-KW"/>
</dbReference>
<dbReference type="CDD" id="cd00009">
    <property type="entry name" value="AAA"/>
    <property type="match status" value="1"/>
</dbReference>
<dbReference type="OrthoDB" id="9803641at2"/>
<protein>
    <submittedName>
        <fullName evidence="10">ATP-dependent Clp protease ATP-binding subunit ClpC</fullName>
    </submittedName>
</protein>
<dbReference type="Pfam" id="PF10431">
    <property type="entry name" value="ClpB_D2-small"/>
    <property type="match status" value="1"/>
</dbReference>
<dbReference type="Gene3D" id="1.10.1780.10">
    <property type="entry name" value="Clp, N-terminal domain"/>
    <property type="match status" value="1"/>
</dbReference>
<name>A0A1W1YVC3_9LACT</name>
<dbReference type="STRING" id="371602.SAMN04487984_0929"/>